<name>H6X3X0_9CAUD</name>
<accession>H6X3X0</accession>
<protein>
    <submittedName>
        <fullName evidence="2">Uncharacterized protein</fullName>
    </submittedName>
</protein>
<evidence type="ECO:0000313" key="2">
    <source>
        <dbReference type="EMBL" id="AFA44436.1"/>
    </source>
</evidence>
<dbReference type="OrthoDB" id="20095at10239"/>
<evidence type="ECO:0000313" key="3">
    <source>
        <dbReference type="Proteomes" id="UP000007524"/>
    </source>
</evidence>
<dbReference type="KEGG" id="vg:14012751"/>
<proteinExistence type="predicted"/>
<dbReference type="GeneID" id="14012751"/>
<reference evidence="2 3" key="1">
    <citation type="journal article" date="2012" name="J. Virol.">
        <title>Genome of Klebsiella sp.-Infecting Bacteriophage vB_KleM_RaK2.</title>
        <authorList>
            <person name="Simoliunas E."/>
            <person name="Kaliniene L."/>
            <person name="Truncaite L."/>
            <person name="Klausa V."/>
            <person name="Zajanckauskaite A."/>
            <person name="Meskys R."/>
        </authorList>
    </citation>
    <scope>NUCLEOTIDE SEQUENCE [LARGE SCALE GENOMIC DNA]</scope>
</reference>
<keyword evidence="3" id="KW-1185">Reference proteome</keyword>
<dbReference type="EMBL" id="JQ513383">
    <property type="protein sequence ID" value="AFA44436.1"/>
    <property type="molecule type" value="Genomic_DNA"/>
</dbReference>
<organism evidence="2 3">
    <name type="scientific">Klebsiella phage vB_KleM_RaK2</name>
    <dbReference type="NCBI Taxonomy" id="1147094"/>
    <lineage>
        <taxon>Viruses</taxon>
        <taxon>Duplodnaviria</taxon>
        <taxon>Heunggongvirae</taxon>
        <taxon>Uroviricota</taxon>
        <taxon>Caudoviricetes</taxon>
        <taxon>Alcyoneusvirus</taxon>
        <taxon>Alcyoneusvirus RaK2</taxon>
    </lineage>
</organism>
<dbReference type="RefSeq" id="YP_007007318.1">
    <property type="nucleotide sequence ID" value="NC_019526.1"/>
</dbReference>
<feature type="compositionally biased region" description="Basic residues" evidence="1">
    <location>
        <begin position="107"/>
        <end position="119"/>
    </location>
</feature>
<dbReference type="Proteomes" id="UP000007524">
    <property type="component" value="Segment"/>
</dbReference>
<sequence length="119" mass="13256">MVKHVSYRGKVVDMELLKSQNQYKAAIGNAQLNARGDKIGRGGTVIKTREQLMQEREAALQVPDFIPVQNSSSTEYSTEWDDSQFNAFPDITESPQEAPAEVQTKKAAPRRTKKGSSNE</sequence>
<feature type="region of interest" description="Disordered" evidence="1">
    <location>
        <begin position="72"/>
        <end position="119"/>
    </location>
</feature>
<evidence type="ECO:0000256" key="1">
    <source>
        <dbReference type="SAM" id="MobiDB-lite"/>
    </source>
</evidence>
<gene>
    <name evidence="2" type="ORF">RaK2_00163</name>
</gene>